<accession>A0A0F9EBK2</accession>
<dbReference type="EMBL" id="LAZR01028109">
    <property type="protein sequence ID" value="KKL63606.1"/>
    <property type="molecule type" value="Genomic_DNA"/>
</dbReference>
<organism evidence="2">
    <name type="scientific">marine sediment metagenome</name>
    <dbReference type="NCBI Taxonomy" id="412755"/>
    <lineage>
        <taxon>unclassified sequences</taxon>
        <taxon>metagenomes</taxon>
        <taxon>ecological metagenomes</taxon>
    </lineage>
</organism>
<feature type="compositionally biased region" description="Basic and acidic residues" evidence="1">
    <location>
        <begin position="89"/>
        <end position="98"/>
    </location>
</feature>
<protein>
    <submittedName>
        <fullName evidence="2">Uncharacterized protein</fullName>
    </submittedName>
</protein>
<comment type="caution">
    <text evidence="2">The sequence shown here is derived from an EMBL/GenBank/DDBJ whole genome shotgun (WGS) entry which is preliminary data.</text>
</comment>
<feature type="region of interest" description="Disordered" evidence="1">
    <location>
        <begin position="74"/>
        <end position="98"/>
    </location>
</feature>
<gene>
    <name evidence="2" type="ORF">LCGC14_2173440</name>
</gene>
<sequence>MSSTLSSSSTYEEVKAAYQDNASYREDESRTKALAFITACIFLADLLPISASRDGQSTTKESLLEQQHKAEAWLAANPGSSGSGSTRVRFGDFQDFRD</sequence>
<proteinExistence type="predicted"/>
<evidence type="ECO:0000313" key="2">
    <source>
        <dbReference type="EMBL" id="KKL63606.1"/>
    </source>
</evidence>
<reference evidence="2" key="1">
    <citation type="journal article" date="2015" name="Nature">
        <title>Complex archaea that bridge the gap between prokaryotes and eukaryotes.</title>
        <authorList>
            <person name="Spang A."/>
            <person name="Saw J.H."/>
            <person name="Jorgensen S.L."/>
            <person name="Zaremba-Niedzwiedzka K."/>
            <person name="Martijn J."/>
            <person name="Lind A.E."/>
            <person name="van Eijk R."/>
            <person name="Schleper C."/>
            <person name="Guy L."/>
            <person name="Ettema T.J."/>
        </authorList>
    </citation>
    <scope>NUCLEOTIDE SEQUENCE</scope>
</reference>
<name>A0A0F9EBK2_9ZZZZ</name>
<dbReference type="AlphaFoldDB" id="A0A0F9EBK2"/>
<evidence type="ECO:0000256" key="1">
    <source>
        <dbReference type="SAM" id="MobiDB-lite"/>
    </source>
</evidence>